<proteinExistence type="predicted"/>
<feature type="region of interest" description="Disordered" evidence="2">
    <location>
        <begin position="185"/>
        <end position="207"/>
    </location>
</feature>
<keyword evidence="1" id="KW-0677">Repeat</keyword>
<dbReference type="FunFam" id="2.60.40.10:FF:000024">
    <property type="entry name" value="Tenascin-X"/>
    <property type="match status" value="3"/>
</dbReference>
<evidence type="ECO:0000313" key="5">
    <source>
        <dbReference type="RefSeq" id="XP_025033306.1"/>
    </source>
</evidence>
<dbReference type="Gene3D" id="2.60.40.10">
    <property type="entry name" value="Immunoglobulins"/>
    <property type="match status" value="4"/>
</dbReference>
<organism evidence="4 5">
    <name type="scientific">Python bivittatus</name>
    <name type="common">Burmese python</name>
    <name type="synonym">Python molurus bivittatus</name>
    <dbReference type="NCBI Taxonomy" id="176946"/>
    <lineage>
        <taxon>Eukaryota</taxon>
        <taxon>Metazoa</taxon>
        <taxon>Chordata</taxon>
        <taxon>Craniata</taxon>
        <taxon>Vertebrata</taxon>
        <taxon>Euteleostomi</taxon>
        <taxon>Lepidosauria</taxon>
        <taxon>Squamata</taxon>
        <taxon>Bifurcata</taxon>
        <taxon>Unidentata</taxon>
        <taxon>Episquamata</taxon>
        <taxon>Toxicofera</taxon>
        <taxon>Serpentes</taxon>
        <taxon>Henophidia</taxon>
        <taxon>Pythonidae</taxon>
        <taxon>Python</taxon>
    </lineage>
</organism>
<dbReference type="Proteomes" id="UP000695026">
    <property type="component" value="Unplaced"/>
</dbReference>
<dbReference type="Pfam" id="PF00041">
    <property type="entry name" value="fn3"/>
    <property type="match status" value="4"/>
</dbReference>
<dbReference type="OMA" id="IVCVTEH"/>
<dbReference type="InterPro" id="IPR013783">
    <property type="entry name" value="Ig-like_fold"/>
</dbReference>
<feature type="compositionally biased region" description="Polar residues" evidence="2">
    <location>
        <begin position="189"/>
        <end position="200"/>
    </location>
</feature>
<name>A0A9F5N2D8_PYTBI</name>
<feature type="non-terminal residue" evidence="5">
    <location>
        <position position="423"/>
    </location>
</feature>
<dbReference type="InterPro" id="IPR036116">
    <property type="entry name" value="FN3_sf"/>
</dbReference>
<dbReference type="RefSeq" id="XP_025033306.1">
    <property type="nucleotide sequence ID" value="XM_025177538.1"/>
</dbReference>
<feature type="domain" description="Fibronectin type-III" evidence="3">
    <location>
        <begin position="311"/>
        <end position="399"/>
    </location>
</feature>
<evidence type="ECO:0000313" key="4">
    <source>
        <dbReference type="Proteomes" id="UP000695026"/>
    </source>
</evidence>
<feature type="non-terminal residue" evidence="5">
    <location>
        <position position="1"/>
    </location>
</feature>
<dbReference type="PANTHER" id="PTHR46708:SF3">
    <property type="entry name" value="TENASCIN-X"/>
    <property type="match status" value="1"/>
</dbReference>
<feature type="domain" description="Fibronectin type-III" evidence="3">
    <location>
        <begin position="113"/>
        <end position="204"/>
    </location>
</feature>
<sequence length="423" mass="45614">PLTDQEEAIPVQPSLGELSVVDVTSDSVRLYWTVPTGSFDSFLVQYKDADGQPQALPVEGGSREVTVTSLAPSRRYKFNLFGVSGRKRSSPLSTDATTAPIPNVEQEIPVQPSLGDLSVLDVTSNSVRLYWTVPTGRFDSFLVQYKDADGQPQALPVEGGSREVTVTSLVPSRRYKFNLYGVSGRKRSSPLSTDATTARLTDSEEATPVQPSLGEFSVLDVASDSARLYWTVPTGSFDSFLVQYKDADGEPQALPVEGGSREVTVTSLVPSRRYKFNLYGVSGHKRSSPLSTDATTASLTDSEKVIPVQPSLGELSVLDVTSDSVRLYWTVPTGSFDSFLVQYKDANGQPQVLPVEGGSREVTVTNLAPSRRYKFNLYGVSGRKRSSPLSIDATTAPVPNVEQAAPVQPSLGELSVLDVTSDS</sequence>
<evidence type="ECO:0000256" key="2">
    <source>
        <dbReference type="SAM" id="MobiDB-lite"/>
    </source>
</evidence>
<feature type="domain" description="Fibronectin type-III" evidence="3">
    <location>
        <begin position="212"/>
        <end position="303"/>
    </location>
</feature>
<dbReference type="OrthoDB" id="6130531at2759"/>
<evidence type="ECO:0000256" key="1">
    <source>
        <dbReference type="ARBA" id="ARBA00022737"/>
    </source>
</evidence>
<feature type="domain" description="Fibronectin type-III" evidence="3">
    <location>
        <begin position="14"/>
        <end position="102"/>
    </location>
</feature>
<evidence type="ECO:0000259" key="3">
    <source>
        <dbReference type="PROSITE" id="PS50853"/>
    </source>
</evidence>
<dbReference type="PANTHER" id="PTHR46708">
    <property type="entry name" value="TENASCIN"/>
    <property type="match status" value="1"/>
</dbReference>
<accession>A0A9F5N2D8</accession>
<dbReference type="KEGG" id="pbi:103056052"/>
<dbReference type="PROSITE" id="PS50853">
    <property type="entry name" value="FN3"/>
    <property type="match status" value="4"/>
</dbReference>
<dbReference type="SUPFAM" id="SSF49265">
    <property type="entry name" value="Fibronectin type III"/>
    <property type="match status" value="4"/>
</dbReference>
<dbReference type="AlphaFoldDB" id="A0A9F5N2D8"/>
<dbReference type="GO" id="GO:0031175">
    <property type="term" value="P:neuron projection development"/>
    <property type="evidence" value="ECO:0007669"/>
    <property type="project" value="TreeGrafter"/>
</dbReference>
<keyword evidence="4" id="KW-1185">Reference proteome</keyword>
<dbReference type="GO" id="GO:0005615">
    <property type="term" value="C:extracellular space"/>
    <property type="evidence" value="ECO:0007669"/>
    <property type="project" value="TreeGrafter"/>
</dbReference>
<dbReference type="GeneID" id="103056052"/>
<gene>
    <name evidence="5" type="primary">LOC103056052</name>
</gene>
<dbReference type="InterPro" id="IPR050991">
    <property type="entry name" value="ECM_Regulatory_Proteins"/>
</dbReference>
<protein>
    <submittedName>
        <fullName evidence="5">Tenascin-X-like</fullName>
    </submittedName>
</protein>
<dbReference type="GO" id="GO:0030155">
    <property type="term" value="P:regulation of cell adhesion"/>
    <property type="evidence" value="ECO:0007669"/>
    <property type="project" value="TreeGrafter"/>
</dbReference>
<dbReference type="CDD" id="cd00063">
    <property type="entry name" value="FN3"/>
    <property type="match status" value="4"/>
</dbReference>
<dbReference type="SMART" id="SM00060">
    <property type="entry name" value="FN3"/>
    <property type="match status" value="4"/>
</dbReference>
<dbReference type="InterPro" id="IPR003961">
    <property type="entry name" value="FN3_dom"/>
</dbReference>
<reference evidence="5" key="1">
    <citation type="submission" date="2025-08" db="UniProtKB">
        <authorList>
            <consortium name="RefSeq"/>
        </authorList>
    </citation>
    <scope>IDENTIFICATION</scope>
    <source>
        <tissue evidence="5">Liver</tissue>
    </source>
</reference>